<dbReference type="Proteomes" id="UP000185639">
    <property type="component" value="Unassembled WGS sequence"/>
</dbReference>
<dbReference type="PANTHER" id="PTHR48100">
    <property type="entry name" value="BROAD-SPECIFICITY PHOSPHATASE YOR283W-RELATED"/>
    <property type="match status" value="1"/>
</dbReference>
<name>A0A1N7MAE1_9GAMM</name>
<dbReference type="InterPro" id="IPR050275">
    <property type="entry name" value="PGM_Phosphatase"/>
</dbReference>
<dbReference type="PIRSF" id="PIRSF000709">
    <property type="entry name" value="6PFK_2-Ptase"/>
    <property type="match status" value="1"/>
</dbReference>
<evidence type="ECO:0000256" key="1">
    <source>
        <dbReference type="PIRSR" id="PIRSR613078-3"/>
    </source>
</evidence>
<keyword evidence="3" id="KW-1185">Reference proteome</keyword>
<dbReference type="AlphaFoldDB" id="A0A1N7MAE1"/>
<reference evidence="3" key="1">
    <citation type="submission" date="2017-01" db="EMBL/GenBank/DDBJ databases">
        <authorList>
            <person name="Varghese N."/>
            <person name="Submissions S."/>
        </authorList>
    </citation>
    <scope>NUCLEOTIDE SEQUENCE [LARGE SCALE GENOMIC DNA]</scope>
    <source>
        <strain evidence="3">DSM 24913</strain>
    </source>
</reference>
<dbReference type="RefSeq" id="WP_076515324.1">
    <property type="nucleotide sequence ID" value="NZ_FTOH01000005.1"/>
</dbReference>
<dbReference type="SUPFAM" id="SSF53254">
    <property type="entry name" value="Phosphoglycerate mutase-like"/>
    <property type="match status" value="1"/>
</dbReference>
<gene>
    <name evidence="2" type="ORF">SAMN05421686_10557</name>
</gene>
<protein>
    <submittedName>
        <fullName evidence="2">Alpha-ribazole phosphatase</fullName>
    </submittedName>
</protein>
<dbReference type="InterPro" id="IPR029033">
    <property type="entry name" value="His_PPase_superfam"/>
</dbReference>
<dbReference type="EMBL" id="FTOH01000005">
    <property type="protein sequence ID" value="SIS83012.1"/>
    <property type="molecule type" value="Genomic_DNA"/>
</dbReference>
<feature type="site" description="Transition state stabilizer" evidence="1">
    <location>
        <position position="151"/>
    </location>
</feature>
<evidence type="ECO:0000313" key="3">
    <source>
        <dbReference type="Proteomes" id="UP000185639"/>
    </source>
</evidence>
<dbReference type="OrthoDB" id="9783269at2"/>
<dbReference type="CDD" id="cd07067">
    <property type="entry name" value="HP_PGM_like"/>
    <property type="match status" value="1"/>
</dbReference>
<dbReference type="Pfam" id="PF00300">
    <property type="entry name" value="His_Phos_1"/>
    <property type="match status" value="1"/>
</dbReference>
<organism evidence="2 3">
    <name type="scientific">Thalassolituus maritimus</name>
    <dbReference type="NCBI Taxonomy" id="484498"/>
    <lineage>
        <taxon>Bacteria</taxon>
        <taxon>Pseudomonadati</taxon>
        <taxon>Pseudomonadota</taxon>
        <taxon>Gammaproteobacteria</taxon>
        <taxon>Oceanospirillales</taxon>
        <taxon>Oceanospirillaceae</taxon>
        <taxon>Thalassolituus</taxon>
    </lineage>
</organism>
<evidence type="ECO:0000313" key="2">
    <source>
        <dbReference type="EMBL" id="SIS83012.1"/>
    </source>
</evidence>
<dbReference type="PANTHER" id="PTHR48100:SF1">
    <property type="entry name" value="HISTIDINE PHOSPHATASE FAMILY PROTEIN-RELATED"/>
    <property type="match status" value="1"/>
</dbReference>
<dbReference type="InterPro" id="IPR013078">
    <property type="entry name" value="His_Pase_superF_clade-1"/>
</dbReference>
<sequence length="205" mass="23213">MSSIVTFLDVIRHGEPEGGEVFRGRTDHRLTDNGRRQFQQRLDRNPGNWQRVVSSPLSRCSESAELVAGQSDLPLHIDERWAEIDYGDWENVPIKEIMSAEQTHVRQLWEDPMNFCAPGGEPVGQLQSRVLEGWAHILEQHAGQHTLIVTHGGVMRVMAQHLLSLAPEAMNRLGIPYAGMLRLRVDTDHENKHWVTMIGMDGAEL</sequence>
<dbReference type="GO" id="GO:0005737">
    <property type="term" value="C:cytoplasm"/>
    <property type="evidence" value="ECO:0007669"/>
    <property type="project" value="TreeGrafter"/>
</dbReference>
<dbReference type="GO" id="GO:0016791">
    <property type="term" value="F:phosphatase activity"/>
    <property type="evidence" value="ECO:0007669"/>
    <property type="project" value="TreeGrafter"/>
</dbReference>
<dbReference type="STRING" id="484498.SAMN05421686_10557"/>
<dbReference type="SMART" id="SM00855">
    <property type="entry name" value="PGAM"/>
    <property type="match status" value="1"/>
</dbReference>
<dbReference type="Gene3D" id="3.40.50.1240">
    <property type="entry name" value="Phosphoglycerate mutase-like"/>
    <property type="match status" value="1"/>
</dbReference>
<accession>A0A1N7MAE1</accession>
<proteinExistence type="predicted"/>